<comment type="caution">
    <text evidence="9">The sequence shown here is derived from an EMBL/GenBank/DDBJ whole genome shotgun (WGS) entry which is preliminary data.</text>
</comment>
<dbReference type="Proteomes" id="UP001159427">
    <property type="component" value="Unassembled WGS sequence"/>
</dbReference>
<feature type="transmembrane region" description="Helical" evidence="7">
    <location>
        <begin position="94"/>
        <end position="111"/>
    </location>
</feature>
<reference evidence="9 10" key="1">
    <citation type="submission" date="2022-05" db="EMBL/GenBank/DDBJ databases">
        <authorList>
            <consortium name="Genoscope - CEA"/>
            <person name="William W."/>
        </authorList>
    </citation>
    <scope>NUCLEOTIDE SEQUENCE [LARGE SCALE GENOMIC DNA]</scope>
</reference>
<protein>
    <recommendedName>
        <fullName evidence="8">G-protein coupled receptors family 1 profile domain-containing protein</fullName>
    </recommendedName>
</protein>
<feature type="transmembrane region" description="Helical" evidence="7">
    <location>
        <begin position="483"/>
        <end position="503"/>
    </location>
</feature>
<dbReference type="CDD" id="cd00637">
    <property type="entry name" value="7tm_classA_rhodopsin-like"/>
    <property type="match status" value="3"/>
</dbReference>
<dbReference type="InterPro" id="IPR000276">
    <property type="entry name" value="GPCR_Rhodpsn"/>
</dbReference>
<evidence type="ECO:0000256" key="3">
    <source>
        <dbReference type="ARBA" id="ARBA00022692"/>
    </source>
</evidence>
<sequence>LRTPTNILLATMAFTDFGTGIITQPLNVVLNFGIEEVDFKLIDMTTWPRMYSILKQMVDGLGNYFVILTVLTITTMSIERWLHMSYRTLVTVRRAYIAVGVLLPLPIPLAWEKYNGVSCTFATMTEHYRPFLLCISIIVVVLSPVTVVGNALVLTAILKNSSLRTPSYILLAALAFTDFGTGLISQSLYVIDAIAFRKVGKDFNTFNGSSSHRTYLALGMVGNGIGSYFGTLTMLIITIMSVERWLHMSRRSLVTVRRTYIAIAMLFPLPIPFAVCRVLIPFNIAVNVANSSSLIFCLFITSVAYFKWEKYSGISCTFATMTEHYRPFLLCISIIVVVLSPVTVVGNALVLTAILKNSSLRTPSYILLAALAFTDFGTGLISQPLYVIDAIAFRKVGKDFNTFNGSSSHRTYLALGMVGNGIGSYFGTLTMLIITIMSVERWLHMSRRSLVTVRRTYIAIAMLFPLPIPFAVCRVLIPFNIAVNVANSLSLIFCLFITSVAYFKVFQIIRAYQQQIHLSELSKNAAQPAMHMAKYKKSVFTILYILAIFLICYLPIAISFGLIPVLNYEKETVPLLNFSFLLAFMSSSLNPVLYLWRIKDIRNEVARLIKAVLCKQNEN</sequence>
<dbReference type="SMART" id="SM01381">
    <property type="entry name" value="7TM_GPCR_Srsx"/>
    <property type="match status" value="1"/>
</dbReference>
<keyword evidence="5 7" id="KW-0472">Membrane</keyword>
<dbReference type="PROSITE" id="PS00237">
    <property type="entry name" value="G_PROTEIN_RECEP_F1_1"/>
    <property type="match status" value="2"/>
</dbReference>
<feature type="transmembrane region" description="Helical" evidence="7">
    <location>
        <begin position="260"/>
        <end position="280"/>
    </location>
</feature>
<feature type="transmembrane region" description="Helical" evidence="7">
    <location>
        <begin position="575"/>
        <end position="596"/>
    </location>
</feature>
<evidence type="ECO:0000259" key="8">
    <source>
        <dbReference type="PROSITE" id="PS50262"/>
    </source>
</evidence>
<evidence type="ECO:0000256" key="6">
    <source>
        <dbReference type="RuleBase" id="RU000688"/>
    </source>
</evidence>
<evidence type="ECO:0000256" key="1">
    <source>
        <dbReference type="ARBA" id="ARBA00004651"/>
    </source>
</evidence>
<dbReference type="Pfam" id="PF00001">
    <property type="entry name" value="7tm_1"/>
    <property type="match status" value="1"/>
</dbReference>
<name>A0ABN8MCE2_9CNID</name>
<dbReference type="PRINTS" id="PR00237">
    <property type="entry name" value="GPCRRHODOPSN"/>
</dbReference>
<feature type="transmembrane region" description="Helical" evidence="7">
    <location>
        <begin position="457"/>
        <end position="477"/>
    </location>
</feature>
<keyword evidence="2" id="KW-1003">Cell membrane</keyword>
<feature type="transmembrane region" description="Helical" evidence="7">
    <location>
        <begin position="539"/>
        <end position="563"/>
    </location>
</feature>
<feature type="transmembrane region" description="Helical" evidence="7">
    <location>
        <begin position="131"/>
        <end position="157"/>
    </location>
</feature>
<evidence type="ECO:0000256" key="5">
    <source>
        <dbReference type="ARBA" id="ARBA00023136"/>
    </source>
</evidence>
<gene>
    <name evidence="9" type="ORF">PEVE_00028566</name>
</gene>
<keyword evidence="6" id="KW-0675">Receptor</keyword>
<organism evidence="9 10">
    <name type="scientific">Porites evermanni</name>
    <dbReference type="NCBI Taxonomy" id="104178"/>
    <lineage>
        <taxon>Eukaryota</taxon>
        <taxon>Metazoa</taxon>
        <taxon>Cnidaria</taxon>
        <taxon>Anthozoa</taxon>
        <taxon>Hexacorallia</taxon>
        <taxon>Scleractinia</taxon>
        <taxon>Fungiina</taxon>
        <taxon>Poritidae</taxon>
        <taxon>Porites</taxon>
    </lineage>
</organism>
<keyword evidence="3 6" id="KW-0812">Transmembrane</keyword>
<dbReference type="PANTHER" id="PTHR22750">
    <property type="entry name" value="G-PROTEIN COUPLED RECEPTOR"/>
    <property type="match status" value="1"/>
</dbReference>
<keyword evidence="6" id="KW-0297">G-protein coupled receptor</keyword>
<feature type="transmembrane region" description="Helical" evidence="7">
    <location>
        <begin position="169"/>
        <end position="195"/>
    </location>
</feature>
<dbReference type="EMBL" id="CALNXI010000397">
    <property type="protein sequence ID" value="CAH3026273.1"/>
    <property type="molecule type" value="Genomic_DNA"/>
</dbReference>
<feature type="transmembrane region" description="Helical" evidence="7">
    <location>
        <begin position="327"/>
        <end position="355"/>
    </location>
</feature>
<feature type="transmembrane region" description="Helical" evidence="7">
    <location>
        <begin position="215"/>
        <end position="239"/>
    </location>
</feature>
<evidence type="ECO:0000256" key="4">
    <source>
        <dbReference type="ARBA" id="ARBA00022989"/>
    </source>
</evidence>
<accession>A0ABN8MCE2</accession>
<dbReference type="InterPro" id="IPR017452">
    <property type="entry name" value="GPCR_Rhodpsn_7TM"/>
</dbReference>
<proteinExistence type="inferred from homology"/>
<feature type="domain" description="G-protein coupled receptors family 1 profile" evidence="8">
    <location>
        <begin position="149"/>
        <end position="594"/>
    </location>
</feature>
<keyword evidence="6" id="KW-0807">Transducer</keyword>
<comment type="subcellular location">
    <subcellularLocation>
        <location evidence="1">Cell membrane</location>
        <topology evidence="1">Multi-pass membrane protein</topology>
    </subcellularLocation>
</comment>
<keyword evidence="10" id="KW-1185">Reference proteome</keyword>
<evidence type="ECO:0000256" key="2">
    <source>
        <dbReference type="ARBA" id="ARBA00022475"/>
    </source>
</evidence>
<feature type="transmembrane region" description="Helical" evidence="7">
    <location>
        <begin position="412"/>
        <end position="436"/>
    </location>
</feature>
<keyword evidence="4 7" id="KW-1133">Transmembrane helix</keyword>
<dbReference type="SUPFAM" id="SSF81321">
    <property type="entry name" value="Family A G protein-coupled receptor-like"/>
    <property type="match status" value="3"/>
</dbReference>
<evidence type="ECO:0000313" key="10">
    <source>
        <dbReference type="Proteomes" id="UP001159427"/>
    </source>
</evidence>
<feature type="non-terminal residue" evidence="9">
    <location>
        <position position="1"/>
    </location>
</feature>
<comment type="similarity">
    <text evidence="6">Belongs to the G-protein coupled receptor 1 family.</text>
</comment>
<evidence type="ECO:0000313" key="9">
    <source>
        <dbReference type="EMBL" id="CAH3026273.1"/>
    </source>
</evidence>
<dbReference type="Gene3D" id="1.20.1070.10">
    <property type="entry name" value="Rhodopsin 7-helix transmembrane proteins"/>
    <property type="match status" value="3"/>
</dbReference>
<dbReference type="PROSITE" id="PS50262">
    <property type="entry name" value="G_PROTEIN_RECEP_F1_2"/>
    <property type="match status" value="1"/>
</dbReference>
<feature type="transmembrane region" description="Helical" evidence="7">
    <location>
        <begin position="61"/>
        <end position="82"/>
    </location>
</feature>
<evidence type="ECO:0000256" key="7">
    <source>
        <dbReference type="SAM" id="Phobius"/>
    </source>
</evidence>
<feature type="transmembrane region" description="Helical" evidence="7">
    <location>
        <begin position="286"/>
        <end position="306"/>
    </location>
</feature>